<dbReference type="EMBL" id="GDJX01006877">
    <property type="protein sequence ID" value="JAT61059.1"/>
    <property type="molecule type" value="Transcribed_RNA"/>
</dbReference>
<feature type="non-terminal residue" evidence="8">
    <location>
        <position position="1"/>
    </location>
</feature>
<dbReference type="InterPro" id="IPR044861">
    <property type="entry name" value="IPNS-like_FE2OG_OXY"/>
</dbReference>
<organism evidence="8">
    <name type="scientific">Anthurium amnicola</name>
    <dbReference type="NCBI Taxonomy" id="1678845"/>
    <lineage>
        <taxon>Eukaryota</taxon>
        <taxon>Viridiplantae</taxon>
        <taxon>Streptophyta</taxon>
        <taxon>Embryophyta</taxon>
        <taxon>Tracheophyta</taxon>
        <taxon>Spermatophyta</taxon>
        <taxon>Magnoliopsida</taxon>
        <taxon>Liliopsida</taxon>
        <taxon>Araceae</taxon>
        <taxon>Pothoideae</taxon>
        <taxon>Potheae</taxon>
        <taxon>Anthurium</taxon>
    </lineage>
</organism>
<dbReference type="InterPro" id="IPR027443">
    <property type="entry name" value="IPNS-like_sf"/>
</dbReference>
<dbReference type="PANTHER" id="PTHR10209">
    <property type="entry name" value="OXIDOREDUCTASE, 2OG-FE II OXYGENASE FAMILY PROTEIN"/>
    <property type="match status" value="1"/>
</dbReference>
<evidence type="ECO:0000313" key="8">
    <source>
        <dbReference type="EMBL" id="JAT61059.1"/>
    </source>
</evidence>
<dbReference type="AlphaFoldDB" id="A0A1D1Z2I9"/>
<evidence type="ECO:0000259" key="7">
    <source>
        <dbReference type="PROSITE" id="PS51471"/>
    </source>
</evidence>
<dbReference type="SUPFAM" id="SSF51197">
    <property type="entry name" value="Clavaminate synthase-like"/>
    <property type="match status" value="1"/>
</dbReference>
<comment type="similarity">
    <text evidence="1 5">Belongs to the iron/ascorbate-dependent oxidoreductase family.</text>
</comment>
<protein>
    <submittedName>
        <fullName evidence="8">1-aminocyclopropane-1-carboxylate oxidase 1</fullName>
    </submittedName>
</protein>
<evidence type="ECO:0000256" key="5">
    <source>
        <dbReference type="RuleBase" id="RU003682"/>
    </source>
</evidence>
<feature type="compositionally biased region" description="Basic and acidic residues" evidence="6">
    <location>
        <begin position="123"/>
        <end position="134"/>
    </location>
</feature>
<evidence type="ECO:0000256" key="6">
    <source>
        <dbReference type="SAM" id="MobiDB-lite"/>
    </source>
</evidence>
<keyword evidence="2 5" id="KW-0479">Metal-binding</keyword>
<feature type="domain" description="Fe2OG dioxygenase" evidence="7">
    <location>
        <begin position="302"/>
        <end position="402"/>
    </location>
</feature>
<evidence type="ECO:0000256" key="1">
    <source>
        <dbReference type="ARBA" id="ARBA00008056"/>
    </source>
</evidence>
<name>A0A1D1Z2I9_9ARAE</name>
<sequence length="454" mass="50391">SLLLCLSRLLTNGSPFNRHGRHLLLCVSGTLCRDGVVWGHPLIFLGANCIHRAVSDKKSFPQVGQAQAERRREEKPPMASSPCAAQVFDRLAELKAFDETRAGVKGLLEAGVTTVPRIFLSPVRDRADDSRRPGDPAAQQRRHQVPVVDLSAIAQDDGGGRTAPRREVVEQIRRASESWGFFQVVGHGVPAQVLDEMIAGIRRFNEGDAGEKAAFYSRDTSRKVRYSSNFDLYQTRTANWRDTLFCCMAPDPLPPEDLPAACREIALEYSAHMARLGETLFELLSEALGLPPSHLKDMECDKGRSLLCHYYPECPEPDLTLGTSRHTDSDFLSVLLQDDVGGLQVFHQDRWVDVPPLAGALVINLGDLVQLITNDRFKSAEHKVVAKKQGTRVSVGCFFTTYPFASSTRLYGPIKELLSDDNPARYMETSVNDYARYYKSTGLTGESALSHFKL</sequence>
<dbReference type="Pfam" id="PF14226">
    <property type="entry name" value="DIOX_N"/>
    <property type="match status" value="1"/>
</dbReference>
<dbReference type="PANTHER" id="PTHR10209:SF859">
    <property type="entry name" value="OS03G0690500 PROTEIN"/>
    <property type="match status" value="1"/>
</dbReference>
<reference evidence="8" key="1">
    <citation type="submission" date="2015-07" db="EMBL/GenBank/DDBJ databases">
        <title>Transcriptome Assembly of Anthurium amnicola.</title>
        <authorList>
            <person name="Suzuki J."/>
        </authorList>
    </citation>
    <scope>NUCLEOTIDE SEQUENCE</scope>
</reference>
<evidence type="ECO:0000256" key="4">
    <source>
        <dbReference type="ARBA" id="ARBA00023004"/>
    </source>
</evidence>
<dbReference type="PROSITE" id="PS51471">
    <property type="entry name" value="FE2OG_OXY"/>
    <property type="match status" value="1"/>
</dbReference>
<gene>
    <name evidence="8" type="primary">At1g06620_6</name>
    <name evidence="8" type="ORF">g.97225</name>
</gene>
<feature type="region of interest" description="Disordered" evidence="6">
    <location>
        <begin position="61"/>
        <end position="81"/>
    </location>
</feature>
<dbReference type="Pfam" id="PF03171">
    <property type="entry name" value="2OG-FeII_Oxy"/>
    <property type="match status" value="1"/>
</dbReference>
<dbReference type="FunFam" id="2.60.120.330:FF:000005">
    <property type="entry name" value="1-aminocyclopropane-1-carboxylate oxidase homolog 1"/>
    <property type="match status" value="1"/>
</dbReference>
<dbReference type="InterPro" id="IPR026992">
    <property type="entry name" value="DIOX_N"/>
</dbReference>
<keyword evidence="3 5" id="KW-0560">Oxidoreductase</keyword>
<dbReference type="GO" id="GO:0051213">
    <property type="term" value="F:dioxygenase activity"/>
    <property type="evidence" value="ECO:0007669"/>
    <property type="project" value="UniProtKB-ARBA"/>
</dbReference>
<feature type="region of interest" description="Disordered" evidence="6">
    <location>
        <begin position="123"/>
        <end position="144"/>
    </location>
</feature>
<dbReference type="GO" id="GO:0046872">
    <property type="term" value="F:metal ion binding"/>
    <property type="evidence" value="ECO:0007669"/>
    <property type="project" value="UniProtKB-KW"/>
</dbReference>
<accession>A0A1D1Z2I9</accession>
<dbReference type="InterPro" id="IPR005123">
    <property type="entry name" value="Oxoglu/Fe-dep_dioxygenase_dom"/>
</dbReference>
<proteinExistence type="inferred from homology"/>
<evidence type="ECO:0000256" key="3">
    <source>
        <dbReference type="ARBA" id="ARBA00023002"/>
    </source>
</evidence>
<dbReference type="Gene3D" id="2.60.120.330">
    <property type="entry name" value="B-lactam Antibiotic, Isopenicillin N Synthase, Chain"/>
    <property type="match status" value="1"/>
</dbReference>
<evidence type="ECO:0000256" key="2">
    <source>
        <dbReference type="ARBA" id="ARBA00022723"/>
    </source>
</evidence>
<keyword evidence="4 5" id="KW-0408">Iron</keyword>